<reference evidence="2" key="1">
    <citation type="submission" date="2024-08" db="EMBL/GenBank/DDBJ databases">
        <title>Phylogenomic analyses of a clade within the roseobacter group suggest taxonomic reassignments of species of the genera Aestuariivita, Citreicella, Loktanella, Nautella, Pelagibaca, Ruegeria, Thalassobius, Thiobacimonas and Tropicibacter, and the proposal o.</title>
        <authorList>
            <person name="Jeon C.O."/>
        </authorList>
    </citation>
    <scope>NUCLEOTIDE SEQUENCE</scope>
    <source>
        <strain evidence="2">SS1-5</strain>
    </source>
</reference>
<name>A0AAN0MCW9_9RHOB</name>
<protein>
    <submittedName>
        <fullName evidence="2">FliM/FliN family flagellar motor switch protein</fullName>
    </submittedName>
</protein>
<dbReference type="Proteomes" id="UP001470809">
    <property type="component" value="Chromosome"/>
</dbReference>
<keyword evidence="3" id="KW-1185">Reference proteome</keyword>
<dbReference type="InterPro" id="IPR001543">
    <property type="entry name" value="FliN-like_C"/>
</dbReference>
<gene>
    <name evidence="2" type="ORF">AABB31_19725</name>
</gene>
<dbReference type="SUPFAM" id="SSF101801">
    <property type="entry name" value="Surface presentation of antigens (SPOA)"/>
    <property type="match status" value="1"/>
</dbReference>
<accession>A0AAN0MCW9</accession>
<feature type="domain" description="Flagellar motor switch protein FliN-like C-terminal" evidence="1">
    <location>
        <begin position="282"/>
        <end position="345"/>
    </location>
</feature>
<organism evidence="2 3">
    <name type="scientific">Yoonia rhodophyticola</name>
    <dbReference type="NCBI Taxonomy" id="3137370"/>
    <lineage>
        <taxon>Bacteria</taxon>
        <taxon>Pseudomonadati</taxon>
        <taxon>Pseudomonadota</taxon>
        <taxon>Alphaproteobacteria</taxon>
        <taxon>Rhodobacterales</taxon>
        <taxon>Paracoccaceae</taxon>
        <taxon>Yoonia</taxon>
    </lineage>
</organism>
<keyword evidence="2" id="KW-0282">Flagellum</keyword>
<sequence>MPRDHADNGQASSRPLTERDRKILIEKFNASAINLADLRLQFVDDAYDGVVADWDKLTVVVGEETCHVYVPTLALRMIFLNAGYNEKTRAWTDRLRKIMYRHLLSEELGKLHDQQGVTVLITQCEAVQSDPGILPASLLFSINLSDANVQPLPLLIDTLPSVMRDWMGGEDEAAGGSADGVSTDAEGIIVPVSVRSPDFQIPLHVIKDAAKGDVILLDRSWNRTTDRIIRIANTQLWRATRRRSGKIILGDKMDIEQIDADGAIAQETPDRLDGDDVFDAREILVNVSIEHCRAQISLQEVTGMRGGEILPINPPENDVVRVLVNGKFLRYGKLVDYEGQVGVQLLAEHDRTS</sequence>
<proteinExistence type="predicted"/>
<dbReference type="EMBL" id="CP151767">
    <property type="protein sequence ID" value="WZU67162.2"/>
    <property type="molecule type" value="Genomic_DNA"/>
</dbReference>
<keyword evidence="2" id="KW-0969">Cilium</keyword>
<evidence type="ECO:0000313" key="3">
    <source>
        <dbReference type="Proteomes" id="UP001470809"/>
    </source>
</evidence>
<dbReference type="InterPro" id="IPR036429">
    <property type="entry name" value="SpoA-like_sf"/>
</dbReference>
<dbReference type="Gene3D" id="2.30.330.10">
    <property type="entry name" value="SpoA-like"/>
    <property type="match status" value="1"/>
</dbReference>
<evidence type="ECO:0000313" key="2">
    <source>
        <dbReference type="EMBL" id="WZU67162.2"/>
    </source>
</evidence>
<dbReference type="RefSeq" id="WP_373635229.1">
    <property type="nucleotide sequence ID" value="NZ_CP151767.2"/>
</dbReference>
<dbReference type="Pfam" id="PF01052">
    <property type="entry name" value="FliMN_C"/>
    <property type="match status" value="1"/>
</dbReference>
<dbReference type="AlphaFoldDB" id="A0AAN0MCW9"/>
<keyword evidence="2" id="KW-0966">Cell projection</keyword>
<dbReference type="KEGG" id="yrh:AABB31_19725"/>
<evidence type="ECO:0000259" key="1">
    <source>
        <dbReference type="Pfam" id="PF01052"/>
    </source>
</evidence>